<evidence type="ECO:0000313" key="15">
    <source>
        <dbReference type="EMBL" id="CAH1169630.1"/>
    </source>
</evidence>
<organism evidence="15 16">
    <name type="scientific">Phaedon cochleariae</name>
    <name type="common">Mustard beetle</name>
    <dbReference type="NCBI Taxonomy" id="80249"/>
    <lineage>
        <taxon>Eukaryota</taxon>
        <taxon>Metazoa</taxon>
        <taxon>Ecdysozoa</taxon>
        <taxon>Arthropoda</taxon>
        <taxon>Hexapoda</taxon>
        <taxon>Insecta</taxon>
        <taxon>Pterygota</taxon>
        <taxon>Neoptera</taxon>
        <taxon>Endopterygota</taxon>
        <taxon>Coleoptera</taxon>
        <taxon>Polyphaga</taxon>
        <taxon>Cucujiformia</taxon>
        <taxon>Chrysomeloidea</taxon>
        <taxon>Chrysomelidae</taxon>
        <taxon>Chrysomelinae</taxon>
        <taxon>Chrysomelini</taxon>
        <taxon>Phaedon</taxon>
    </lineage>
</organism>
<evidence type="ECO:0000256" key="3">
    <source>
        <dbReference type="ARBA" id="ARBA00022448"/>
    </source>
</evidence>
<feature type="compositionally biased region" description="Polar residues" evidence="12">
    <location>
        <begin position="17"/>
        <end position="30"/>
    </location>
</feature>
<comment type="cofactor">
    <cofactor evidence="1">
        <name>heme b</name>
        <dbReference type="ChEBI" id="CHEBI:60344"/>
    </cofactor>
</comment>
<dbReference type="Pfam" id="PF03188">
    <property type="entry name" value="Cytochrom_B561"/>
    <property type="match status" value="1"/>
</dbReference>
<keyword evidence="8 13" id="KW-1133">Transmembrane helix</keyword>
<dbReference type="InterPro" id="IPR045150">
    <property type="entry name" value="CYB561D1/2"/>
</dbReference>
<reference evidence="15" key="2">
    <citation type="submission" date="2022-10" db="EMBL/GenBank/DDBJ databases">
        <authorList>
            <consortium name="ENA_rothamsted_submissions"/>
            <consortium name="culmorum"/>
            <person name="King R."/>
        </authorList>
    </citation>
    <scope>NUCLEOTIDE SEQUENCE</scope>
</reference>
<dbReference type="EMBL" id="OU896711">
    <property type="protein sequence ID" value="CAH1169630.1"/>
    <property type="molecule type" value="Genomic_DNA"/>
</dbReference>
<evidence type="ECO:0000256" key="12">
    <source>
        <dbReference type="SAM" id="MobiDB-lite"/>
    </source>
</evidence>
<dbReference type="OrthoDB" id="432881at2759"/>
<evidence type="ECO:0000256" key="8">
    <source>
        <dbReference type="ARBA" id="ARBA00022989"/>
    </source>
</evidence>
<evidence type="ECO:0000313" key="16">
    <source>
        <dbReference type="Proteomes" id="UP001153737"/>
    </source>
</evidence>
<evidence type="ECO:0000256" key="13">
    <source>
        <dbReference type="SAM" id="Phobius"/>
    </source>
</evidence>
<dbReference type="GO" id="GO:0016020">
    <property type="term" value="C:membrane"/>
    <property type="evidence" value="ECO:0007669"/>
    <property type="project" value="UniProtKB-SubCell"/>
</dbReference>
<dbReference type="PANTHER" id="PTHR15422">
    <property type="entry name" value="OS05G0565100 PROTEIN"/>
    <property type="match status" value="1"/>
</dbReference>
<feature type="transmembrane region" description="Helical" evidence="13">
    <location>
        <begin position="226"/>
        <end position="243"/>
    </location>
</feature>
<keyword evidence="7" id="KW-0249">Electron transport</keyword>
<keyword evidence="16" id="KW-1185">Reference proteome</keyword>
<name>A0A9P0DVV0_PHACE</name>
<dbReference type="GO" id="GO:0140571">
    <property type="term" value="F:transmembrane ascorbate ferrireductase activity"/>
    <property type="evidence" value="ECO:0007669"/>
    <property type="project" value="UniProtKB-EC"/>
</dbReference>
<keyword evidence="9" id="KW-0408">Iron</keyword>
<dbReference type="InterPro" id="IPR006593">
    <property type="entry name" value="Cyt_b561/ferric_Rdtase_TM"/>
</dbReference>
<feature type="region of interest" description="Disordered" evidence="12">
    <location>
        <begin position="1"/>
        <end position="45"/>
    </location>
</feature>
<dbReference type="PROSITE" id="PS50939">
    <property type="entry name" value="CYTOCHROME_B561"/>
    <property type="match status" value="1"/>
</dbReference>
<feature type="transmembrane region" description="Helical" evidence="13">
    <location>
        <begin position="49"/>
        <end position="69"/>
    </location>
</feature>
<reference evidence="15" key="1">
    <citation type="submission" date="2022-01" db="EMBL/GenBank/DDBJ databases">
        <authorList>
            <person name="King R."/>
        </authorList>
    </citation>
    <scope>NUCLEOTIDE SEQUENCE</scope>
</reference>
<proteinExistence type="predicted"/>
<evidence type="ECO:0000256" key="4">
    <source>
        <dbReference type="ARBA" id="ARBA00022617"/>
    </source>
</evidence>
<feature type="transmembrane region" description="Helical" evidence="13">
    <location>
        <begin position="191"/>
        <end position="214"/>
    </location>
</feature>
<evidence type="ECO:0000256" key="7">
    <source>
        <dbReference type="ARBA" id="ARBA00022982"/>
    </source>
</evidence>
<protein>
    <recommendedName>
        <fullName evidence="11">ascorbate ferrireductase (transmembrane)</fullName>
        <ecNumber evidence="11">7.2.1.3</ecNumber>
    </recommendedName>
</protein>
<evidence type="ECO:0000256" key="6">
    <source>
        <dbReference type="ARBA" id="ARBA00022723"/>
    </source>
</evidence>
<evidence type="ECO:0000256" key="11">
    <source>
        <dbReference type="ARBA" id="ARBA00024225"/>
    </source>
</evidence>
<keyword evidence="6" id="KW-0479">Metal-binding</keyword>
<accession>A0A9P0DVV0</accession>
<dbReference type="GO" id="GO:0140575">
    <property type="term" value="F:transmembrane monodehydroascorbate reductase activity"/>
    <property type="evidence" value="ECO:0007669"/>
    <property type="project" value="InterPro"/>
</dbReference>
<evidence type="ECO:0000256" key="9">
    <source>
        <dbReference type="ARBA" id="ARBA00023004"/>
    </source>
</evidence>
<dbReference type="AlphaFoldDB" id="A0A9P0DVV0"/>
<dbReference type="Proteomes" id="UP001153737">
    <property type="component" value="Chromosome 5"/>
</dbReference>
<feature type="transmembrane region" description="Helical" evidence="13">
    <location>
        <begin position="151"/>
        <end position="171"/>
    </location>
</feature>
<keyword evidence="5 13" id="KW-0812">Transmembrane</keyword>
<evidence type="ECO:0000256" key="10">
    <source>
        <dbReference type="ARBA" id="ARBA00023136"/>
    </source>
</evidence>
<keyword evidence="3" id="KW-0813">Transport</keyword>
<evidence type="ECO:0000256" key="2">
    <source>
        <dbReference type="ARBA" id="ARBA00004141"/>
    </source>
</evidence>
<keyword evidence="10 13" id="KW-0472">Membrane</keyword>
<evidence type="ECO:0000256" key="1">
    <source>
        <dbReference type="ARBA" id="ARBA00001970"/>
    </source>
</evidence>
<dbReference type="SMART" id="SM00665">
    <property type="entry name" value="B561"/>
    <property type="match status" value="1"/>
</dbReference>
<feature type="transmembrane region" description="Helical" evidence="13">
    <location>
        <begin position="118"/>
        <end position="139"/>
    </location>
</feature>
<gene>
    <name evidence="15" type="ORF">PHAECO_LOCUS9553</name>
</gene>
<evidence type="ECO:0000256" key="5">
    <source>
        <dbReference type="ARBA" id="ARBA00022692"/>
    </source>
</evidence>
<keyword evidence="4" id="KW-0349">Heme</keyword>
<feature type="transmembrane region" description="Helical" evidence="13">
    <location>
        <begin position="81"/>
        <end position="98"/>
    </location>
</feature>
<dbReference type="Gene3D" id="1.20.120.1770">
    <property type="match status" value="1"/>
</dbReference>
<dbReference type="EC" id="7.2.1.3" evidence="11"/>
<comment type="subcellular location">
    <subcellularLocation>
        <location evidence="2">Membrane</location>
        <topology evidence="2">Multi-pass membrane protein</topology>
    </subcellularLocation>
</comment>
<dbReference type="CDD" id="cd08761">
    <property type="entry name" value="Cyt_b561_CYB561D2_like"/>
    <property type="match status" value="1"/>
</dbReference>
<sequence length="259" mass="29188">MDAEQVIGPGNPELEIGTNSTNKTTITEVQQTKKRRPPPPPPPGLKDDLTTIAHVSVLLFVVLILYLCFCRPFEFFTWHPLLLSLGWMLLMTEGVLIISKENPIGRRLRLNHTLKLRYHWIIIAIALALILAGFLVIVINKNNLNKQHFKTWHGLFGLLGIIGCLPAVMNGTAALFDAELKSFIKPSTIKLIHQASGSVAFIFGGLAVILSVYSKWFGRASDNNRYLFMLGLTTSVYCFLWALQRPLLKCFRKMFQLNI</sequence>
<evidence type="ECO:0000259" key="14">
    <source>
        <dbReference type="PROSITE" id="PS50939"/>
    </source>
</evidence>
<feature type="domain" description="Cytochrome b561" evidence="14">
    <location>
        <begin position="45"/>
        <end position="246"/>
    </location>
</feature>
<dbReference type="GO" id="GO:0046872">
    <property type="term" value="F:metal ion binding"/>
    <property type="evidence" value="ECO:0007669"/>
    <property type="project" value="UniProtKB-KW"/>
</dbReference>
<dbReference type="PANTHER" id="PTHR15422:SF45">
    <property type="entry name" value="CYTOCHROME B561 DOMAIN-CONTAINING PROTEIN"/>
    <property type="match status" value="1"/>
</dbReference>